<accession>A0A6J6UVD5</accession>
<name>A0A6J6UVD5_9ZZZZ</name>
<dbReference type="EMBL" id="CAEZZM010000054">
    <property type="protein sequence ID" value="CAB4762589.1"/>
    <property type="molecule type" value="Genomic_DNA"/>
</dbReference>
<sequence length="73" mass="8059">MILQFDKEIVFTKDFLQSSRTLLRTGGITLHQALQNVPTQAAACCDETLAVPCEQFPVHSRLVVVTLQKCKAG</sequence>
<reference evidence="1" key="1">
    <citation type="submission" date="2020-05" db="EMBL/GenBank/DDBJ databases">
        <authorList>
            <person name="Chiriac C."/>
            <person name="Salcher M."/>
            <person name="Ghai R."/>
            <person name="Kavagutti S V."/>
        </authorList>
    </citation>
    <scope>NUCLEOTIDE SEQUENCE</scope>
</reference>
<proteinExistence type="predicted"/>
<protein>
    <submittedName>
        <fullName evidence="1">Unannotated protein</fullName>
    </submittedName>
</protein>
<organism evidence="1">
    <name type="scientific">freshwater metagenome</name>
    <dbReference type="NCBI Taxonomy" id="449393"/>
    <lineage>
        <taxon>unclassified sequences</taxon>
        <taxon>metagenomes</taxon>
        <taxon>ecological metagenomes</taxon>
    </lineage>
</organism>
<dbReference type="AlphaFoldDB" id="A0A6J6UVD5"/>
<gene>
    <name evidence="1" type="ORF">UFOPK2872_00587</name>
</gene>
<evidence type="ECO:0000313" key="1">
    <source>
        <dbReference type="EMBL" id="CAB4762589.1"/>
    </source>
</evidence>